<keyword evidence="3" id="KW-1185">Reference proteome</keyword>
<dbReference type="EMBL" id="LN891047">
    <property type="protein sequence ID" value="CUS10454.1"/>
    <property type="molecule type" value="Genomic_DNA"/>
</dbReference>
<dbReference type="AlphaFoldDB" id="A0A292PTK4"/>
<proteinExistence type="predicted"/>
<reference evidence="2" key="1">
    <citation type="submission" date="2015-10" db="EMBL/GenBank/DDBJ databases">
        <authorList>
            <person name="Regsiter A."/>
            <person name="william w."/>
        </authorList>
    </citation>
    <scope>NUCLEOTIDE SEQUENCE</scope>
    <source>
        <strain evidence="2">Montdore</strain>
    </source>
</reference>
<evidence type="ECO:0000313" key="3">
    <source>
        <dbReference type="Proteomes" id="UP001412239"/>
    </source>
</evidence>
<name>A0A292PTK4_9PEZI</name>
<organism evidence="2 3">
    <name type="scientific">Tuber aestivum</name>
    <name type="common">summer truffle</name>
    <dbReference type="NCBI Taxonomy" id="59557"/>
    <lineage>
        <taxon>Eukaryota</taxon>
        <taxon>Fungi</taxon>
        <taxon>Dikarya</taxon>
        <taxon>Ascomycota</taxon>
        <taxon>Pezizomycotina</taxon>
        <taxon>Pezizomycetes</taxon>
        <taxon>Pezizales</taxon>
        <taxon>Tuberaceae</taxon>
        <taxon>Tuber</taxon>
    </lineage>
</organism>
<dbReference type="Proteomes" id="UP001412239">
    <property type="component" value="Unassembled WGS sequence"/>
</dbReference>
<protein>
    <submittedName>
        <fullName evidence="2">Uncharacterized protein</fullName>
    </submittedName>
</protein>
<evidence type="ECO:0000313" key="2">
    <source>
        <dbReference type="EMBL" id="CUS10454.1"/>
    </source>
</evidence>
<evidence type="ECO:0000256" key="1">
    <source>
        <dbReference type="SAM" id="MobiDB-lite"/>
    </source>
</evidence>
<feature type="region of interest" description="Disordered" evidence="1">
    <location>
        <begin position="1"/>
        <end position="28"/>
    </location>
</feature>
<accession>A0A292PTK4</accession>
<gene>
    <name evidence="2" type="ORF">GSTUAT00005421001</name>
</gene>
<sequence>MHRTPQHNPVTTSARATQPGRTPDTSTVYPSPFLSFLPSFHQSTGDSRHSISNRPSLSLPIVAVPLCRSRVPAGYDCEAQRGGLYPIIACSLDDPMATRKPRFTVQ</sequence>